<feature type="non-terminal residue" evidence="1">
    <location>
        <position position="1"/>
    </location>
</feature>
<evidence type="ECO:0000313" key="2">
    <source>
        <dbReference type="Proteomes" id="UP000257109"/>
    </source>
</evidence>
<evidence type="ECO:0000313" key="1">
    <source>
        <dbReference type="EMBL" id="RDX89269.1"/>
    </source>
</evidence>
<evidence type="ECO:0008006" key="3">
    <source>
        <dbReference type="Google" id="ProtNLM"/>
    </source>
</evidence>
<organism evidence="1 2">
    <name type="scientific">Mucuna pruriens</name>
    <name type="common">Velvet bean</name>
    <name type="synonym">Dolichos pruriens</name>
    <dbReference type="NCBI Taxonomy" id="157652"/>
    <lineage>
        <taxon>Eukaryota</taxon>
        <taxon>Viridiplantae</taxon>
        <taxon>Streptophyta</taxon>
        <taxon>Embryophyta</taxon>
        <taxon>Tracheophyta</taxon>
        <taxon>Spermatophyta</taxon>
        <taxon>Magnoliopsida</taxon>
        <taxon>eudicotyledons</taxon>
        <taxon>Gunneridae</taxon>
        <taxon>Pentapetalae</taxon>
        <taxon>rosids</taxon>
        <taxon>fabids</taxon>
        <taxon>Fabales</taxon>
        <taxon>Fabaceae</taxon>
        <taxon>Papilionoideae</taxon>
        <taxon>50 kb inversion clade</taxon>
        <taxon>NPAAA clade</taxon>
        <taxon>indigoferoid/millettioid clade</taxon>
        <taxon>Phaseoleae</taxon>
        <taxon>Mucuna</taxon>
    </lineage>
</organism>
<sequence length="62" mass="7466">MGITMAIEYQVKILEVYEDSTLVIHQLRQKGNSHLRIRRQIVPAYCQEVEEEVDRKPWYFDV</sequence>
<protein>
    <recommendedName>
        <fullName evidence="3">RNase H type-1 domain-containing protein</fullName>
    </recommendedName>
</protein>
<dbReference type="Proteomes" id="UP000257109">
    <property type="component" value="Unassembled WGS sequence"/>
</dbReference>
<keyword evidence="2" id="KW-1185">Reference proteome</keyword>
<reference evidence="1" key="1">
    <citation type="submission" date="2018-05" db="EMBL/GenBank/DDBJ databases">
        <title>Draft genome of Mucuna pruriens seed.</title>
        <authorList>
            <person name="Nnadi N.E."/>
            <person name="Vos R."/>
            <person name="Hasami M.H."/>
            <person name="Devisetty U.K."/>
            <person name="Aguiy J.C."/>
        </authorList>
    </citation>
    <scope>NUCLEOTIDE SEQUENCE [LARGE SCALE GENOMIC DNA]</scope>
    <source>
        <strain evidence="1">JCA_2017</strain>
    </source>
</reference>
<dbReference type="AlphaFoldDB" id="A0A371GFB9"/>
<gene>
    <name evidence="1" type="ORF">CR513_29024</name>
</gene>
<name>A0A371GFB9_MUCPR</name>
<dbReference type="EMBL" id="QJKJ01005718">
    <property type="protein sequence ID" value="RDX89269.1"/>
    <property type="molecule type" value="Genomic_DNA"/>
</dbReference>
<accession>A0A371GFB9</accession>
<proteinExistence type="predicted"/>
<comment type="caution">
    <text evidence="1">The sequence shown here is derived from an EMBL/GenBank/DDBJ whole genome shotgun (WGS) entry which is preliminary data.</text>
</comment>